<dbReference type="Proteomes" id="UP001152799">
    <property type="component" value="Chromosome 2"/>
</dbReference>
<dbReference type="Pfam" id="PF00125">
    <property type="entry name" value="Histone"/>
    <property type="match status" value="1"/>
</dbReference>
<gene>
    <name evidence="3" type="ORF">CEUTPL_LOCUS5973</name>
</gene>
<feature type="domain" description="Core Histone H2A/H2B/H3" evidence="2">
    <location>
        <begin position="35"/>
        <end position="115"/>
    </location>
</feature>
<dbReference type="AlphaFoldDB" id="A0A9N9MI93"/>
<evidence type="ECO:0000259" key="2">
    <source>
        <dbReference type="Pfam" id="PF00125"/>
    </source>
</evidence>
<protein>
    <recommendedName>
        <fullName evidence="2">Core Histone H2A/H2B/H3 domain-containing protein</fullName>
    </recommendedName>
</protein>
<evidence type="ECO:0000256" key="1">
    <source>
        <dbReference type="ARBA" id="ARBA00010343"/>
    </source>
</evidence>
<comment type="similarity">
    <text evidence="1">Belongs to the histone H3 family.</text>
</comment>
<dbReference type="InterPro" id="IPR009072">
    <property type="entry name" value="Histone-fold"/>
</dbReference>
<dbReference type="OrthoDB" id="420022at2759"/>
<dbReference type="GO" id="GO:0030527">
    <property type="term" value="F:structural constituent of chromatin"/>
    <property type="evidence" value="ECO:0007669"/>
    <property type="project" value="InterPro"/>
</dbReference>
<dbReference type="InterPro" id="IPR000164">
    <property type="entry name" value="Histone_H3/CENP-A"/>
</dbReference>
<reference evidence="3" key="1">
    <citation type="submission" date="2022-01" db="EMBL/GenBank/DDBJ databases">
        <authorList>
            <person name="King R."/>
        </authorList>
    </citation>
    <scope>NUCLEOTIDE SEQUENCE</scope>
</reference>
<dbReference type="EMBL" id="OU892278">
    <property type="protein sequence ID" value="CAG9765364.1"/>
    <property type="molecule type" value="Genomic_DNA"/>
</dbReference>
<proteinExistence type="inferred from homology"/>
<dbReference type="Gene3D" id="1.10.20.10">
    <property type="entry name" value="Histone, subunit A"/>
    <property type="match status" value="1"/>
</dbReference>
<dbReference type="GO" id="GO:0003677">
    <property type="term" value="F:DNA binding"/>
    <property type="evidence" value="ECO:0007669"/>
    <property type="project" value="InterPro"/>
</dbReference>
<sequence length="129" mass="14863">MRKKNDTLKKSAKKKQEVFYVVKNIPRHQSCSREMLKVMRRLQGRINFMINKAPFARLIREIMQSCSQEKRITVEALEALQLIAEAYLTDLFIDANACAAHAKRVTIRPVDIKLVGTLRGVIDAGFNFR</sequence>
<dbReference type="GO" id="GO:0000786">
    <property type="term" value="C:nucleosome"/>
    <property type="evidence" value="ECO:0007669"/>
    <property type="project" value="InterPro"/>
</dbReference>
<evidence type="ECO:0000313" key="4">
    <source>
        <dbReference type="Proteomes" id="UP001152799"/>
    </source>
</evidence>
<dbReference type="PANTHER" id="PTHR11426">
    <property type="entry name" value="HISTONE H3"/>
    <property type="match status" value="1"/>
</dbReference>
<dbReference type="SMART" id="SM00428">
    <property type="entry name" value="H3"/>
    <property type="match status" value="1"/>
</dbReference>
<accession>A0A9N9MI93</accession>
<dbReference type="GO" id="GO:0046982">
    <property type="term" value="F:protein heterodimerization activity"/>
    <property type="evidence" value="ECO:0007669"/>
    <property type="project" value="InterPro"/>
</dbReference>
<evidence type="ECO:0000313" key="3">
    <source>
        <dbReference type="EMBL" id="CAG9765364.1"/>
    </source>
</evidence>
<name>A0A9N9MI93_9CUCU</name>
<keyword evidence="4" id="KW-1185">Reference proteome</keyword>
<organism evidence="3 4">
    <name type="scientific">Ceutorhynchus assimilis</name>
    <name type="common">cabbage seed weevil</name>
    <dbReference type="NCBI Taxonomy" id="467358"/>
    <lineage>
        <taxon>Eukaryota</taxon>
        <taxon>Metazoa</taxon>
        <taxon>Ecdysozoa</taxon>
        <taxon>Arthropoda</taxon>
        <taxon>Hexapoda</taxon>
        <taxon>Insecta</taxon>
        <taxon>Pterygota</taxon>
        <taxon>Neoptera</taxon>
        <taxon>Endopterygota</taxon>
        <taxon>Coleoptera</taxon>
        <taxon>Polyphaga</taxon>
        <taxon>Cucujiformia</taxon>
        <taxon>Curculionidae</taxon>
        <taxon>Ceutorhynchinae</taxon>
        <taxon>Ceutorhynchus</taxon>
    </lineage>
</organism>
<dbReference type="InterPro" id="IPR007125">
    <property type="entry name" value="H2A/H2B/H3"/>
</dbReference>
<dbReference type="SUPFAM" id="SSF47113">
    <property type="entry name" value="Histone-fold"/>
    <property type="match status" value="1"/>
</dbReference>